<sequence>MAMASSSSCSAPDGTRWQVLYSKPASKRKHDGLLALRYVNGPVVKRILLFDDLHPSSLLAERYLKKFEDIVVGTTLSFDTGYLVSVDALVLHSPPRPSPSPSPHFSSSSIPPRRRPPPSLIRTFPPALPSTPHPFRVDQVSVANVGTRWNVLYTRHPNKKSKRTHEGVLRLAQKNPQQQKVVLCDKEGTLIDEQFLGGGDEIACGKTLQFDHTSVEVIEIKEDSTSPAEVGVIREMPADQKRLHRQRPASSFQGMATNDCGEREALQVCRDTGIGSLRNTSRASIQPKRRDSRQILNSLKRPENLSGTSNSCSHEQLEREGTSLLSSVSRRPFEEDCVDHIEKLYVDKACPEECSDDRILGKAENLRSNTYRKKLLSSVRSSPGSYKPAQEFVANLSANRREGLCTNSYLGAVSVDTKSSNMQQEFSVDEAASSRLRSSQAKSAGLVGICLCSEEMKSILDDMHFRVQDFWVGYKLYCFGHYCHCDLSKKQFLASKMGRVVLLLHKEEVFRWGAKFDEAVRQVWVMMEEYIRVRYDKDCTNLRALMEDFEDEKELSTSENGSLLLQLIKDDEQGTEHLYKQAHNVQLESTDIFDQFRRRLNRMDSNLGNLLKSSELNSDLDRHNLGASNSCESKSVGNAINFTVDSRNKSKKWG</sequence>
<dbReference type="OrthoDB" id="6513042at2759"/>
<feature type="domain" description="5'-3' DNA helicase ZGRF1-like N-terminal" evidence="2">
    <location>
        <begin position="148"/>
        <end position="223"/>
    </location>
</feature>
<feature type="region of interest" description="Disordered" evidence="1">
    <location>
        <begin position="237"/>
        <end position="257"/>
    </location>
</feature>
<evidence type="ECO:0000313" key="3">
    <source>
        <dbReference type="EMBL" id="KAG0568170.1"/>
    </source>
</evidence>
<dbReference type="GO" id="GO:0035861">
    <property type="term" value="C:site of double-strand break"/>
    <property type="evidence" value="ECO:0007669"/>
    <property type="project" value="TreeGrafter"/>
</dbReference>
<accession>A0A8T0HA71</accession>
<dbReference type="InterPro" id="IPR052800">
    <property type="entry name" value="DNA_Repair_Helicase_ZGRF1"/>
</dbReference>
<evidence type="ECO:0000256" key="1">
    <source>
        <dbReference type="SAM" id="MobiDB-lite"/>
    </source>
</evidence>
<organism evidence="3 4">
    <name type="scientific">Ceratodon purpureus</name>
    <name type="common">Fire moss</name>
    <name type="synonym">Dicranum purpureum</name>
    <dbReference type="NCBI Taxonomy" id="3225"/>
    <lineage>
        <taxon>Eukaryota</taxon>
        <taxon>Viridiplantae</taxon>
        <taxon>Streptophyta</taxon>
        <taxon>Embryophyta</taxon>
        <taxon>Bryophyta</taxon>
        <taxon>Bryophytina</taxon>
        <taxon>Bryopsida</taxon>
        <taxon>Dicranidae</taxon>
        <taxon>Pseudoditrichales</taxon>
        <taxon>Ditrichaceae</taxon>
        <taxon>Ceratodon</taxon>
    </lineage>
</organism>
<dbReference type="PANTHER" id="PTHR28535">
    <property type="entry name" value="ZINC FINGER GRF-TYPE CONTAINING 1"/>
    <property type="match status" value="1"/>
</dbReference>
<gene>
    <name evidence="3" type="ORF">KC19_7G191900</name>
</gene>
<name>A0A8T0HA71_CERPU</name>
<dbReference type="GO" id="GO:0005634">
    <property type="term" value="C:nucleus"/>
    <property type="evidence" value="ECO:0007669"/>
    <property type="project" value="TreeGrafter"/>
</dbReference>
<reference evidence="3" key="1">
    <citation type="submission" date="2020-06" db="EMBL/GenBank/DDBJ databases">
        <title>WGS assembly of Ceratodon purpureus strain R40.</title>
        <authorList>
            <person name="Carey S.B."/>
            <person name="Jenkins J."/>
            <person name="Shu S."/>
            <person name="Lovell J.T."/>
            <person name="Sreedasyam A."/>
            <person name="Maumus F."/>
            <person name="Tiley G.P."/>
            <person name="Fernandez-Pozo N."/>
            <person name="Barry K."/>
            <person name="Chen C."/>
            <person name="Wang M."/>
            <person name="Lipzen A."/>
            <person name="Daum C."/>
            <person name="Saski C.A."/>
            <person name="Payton A.C."/>
            <person name="Mcbreen J.C."/>
            <person name="Conrad R.E."/>
            <person name="Kollar L.M."/>
            <person name="Olsson S."/>
            <person name="Huttunen S."/>
            <person name="Landis J.B."/>
            <person name="Wickett N.J."/>
            <person name="Johnson M.G."/>
            <person name="Rensing S.A."/>
            <person name="Grimwood J."/>
            <person name="Schmutz J."/>
            <person name="Mcdaniel S.F."/>
        </authorList>
    </citation>
    <scope>NUCLEOTIDE SEQUENCE</scope>
    <source>
        <strain evidence="3">R40</strain>
    </source>
</reference>
<dbReference type="AlphaFoldDB" id="A0A8T0HA71"/>
<feature type="region of interest" description="Disordered" evidence="1">
    <location>
        <begin position="279"/>
        <end position="324"/>
    </location>
</feature>
<keyword evidence="4" id="KW-1185">Reference proteome</keyword>
<dbReference type="Proteomes" id="UP000822688">
    <property type="component" value="Chromosome 7"/>
</dbReference>
<evidence type="ECO:0000259" key="2">
    <source>
        <dbReference type="Pfam" id="PF10382"/>
    </source>
</evidence>
<feature type="region of interest" description="Disordered" evidence="1">
    <location>
        <begin position="94"/>
        <end position="127"/>
    </location>
</feature>
<dbReference type="PANTHER" id="PTHR28535:SF1">
    <property type="entry name" value="PROTEIN ZGRF1"/>
    <property type="match status" value="1"/>
</dbReference>
<feature type="compositionally biased region" description="Polar residues" evidence="1">
    <location>
        <begin position="305"/>
        <end position="314"/>
    </location>
</feature>
<dbReference type="InterPro" id="IPR018838">
    <property type="entry name" value="ZGRF1-like_N"/>
</dbReference>
<evidence type="ECO:0000313" key="4">
    <source>
        <dbReference type="Proteomes" id="UP000822688"/>
    </source>
</evidence>
<comment type="caution">
    <text evidence="3">The sequence shown here is derived from an EMBL/GenBank/DDBJ whole genome shotgun (WGS) entry which is preliminary data.</text>
</comment>
<dbReference type="Pfam" id="PF10382">
    <property type="entry name" value="ZGRF1-like_N"/>
    <property type="match status" value="1"/>
</dbReference>
<proteinExistence type="predicted"/>
<protein>
    <recommendedName>
        <fullName evidence="2">5'-3' DNA helicase ZGRF1-like N-terminal domain-containing protein</fullName>
    </recommendedName>
</protein>
<dbReference type="EMBL" id="CM026428">
    <property type="protein sequence ID" value="KAG0568170.1"/>
    <property type="molecule type" value="Genomic_DNA"/>
</dbReference>
<dbReference type="GO" id="GO:0006302">
    <property type="term" value="P:double-strand break repair"/>
    <property type="evidence" value="ECO:0007669"/>
    <property type="project" value="TreeGrafter"/>
</dbReference>